<keyword evidence="6 11" id="KW-0732">Signal</keyword>
<dbReference type="PRINTS" id="PR00184">
    <property type="entry name" value="NEISSPPORIN"/>
</dbReference>
<dbReference type="AlphaFoldDB" id="B2TB92"/>
<evidence type="ECO:0000256" key="3">
    <source>
        <dbReference type="ARBA" id="ARBA00022448"/>
    </source>
</evidence>
<sequence length="395" mass="41374" precursor="true">MKKSAVLGLGCTIAAACAMPSLVHAQGSVTLYGLIDEGFSMYTNVAGKHQYLLNSGVMQGSRWGLKGAEDLGGGYKTVFRLESGFDASTGKLSQGGLGFGRQAYVGLESPYGTVTLGRQYDSVVDNLGPLEAGDQWGGYIAAHPGDIDNFNNQFRTNNAIKYTSKAFAGFRFGGMYSLGGVAGDVTRNQVYSFGGQYANGPLVVAAAYLNARNANAGFFGNSTSGTVNPSISNLPSPVYNGYGSAHTYQVIGTGAAYTFGAATIGGTYSNIKFYNLGQSYPSAFRGQTAGFNNFEVNFKYQFTPALLVGVAYDYLRAGSINGFSAAKYNQGSAGVDYFLSKRTDVYVTGVYQHASGYAANSAGTAMVPAVAAINGLTGSSGPNQFTARVGIRHLF</sequence>
<feature type="signal peptide" evidence="11">
    <location>
        <begin position="1"/>
        <end position="25"/>
    </location>
</feature>
<dbReference type="STRING" id="398527.Bphyt_6531"/>
<dbReference type="GO" id="GO:0034220">
    <property type="term" value="P:monoatomic ion transmembrane transport"/>
    <property type="evidence" value="ECO:0007669"/>
    <property type="project" value="InterPro"/>
</dbReference>
<feature type="chain" id="PRO_5002782401" evidence="11">
    <location>
        <begin position="26"/>
        <end position="395"/>
    </location>
</feature>
<dbReference type="InterPro" id="IPR050298">
    <property type="entry name" value="Gram-neg_bact_OMP"/>
</dbReference>
<evidence type="ECO:0000256" key="9">
    <source>
        <dbReference type="ARBA" id="ARBA00023136"/>
    </source>
</evidence>
<dbReference type="CDD" id="cd00342">
    <property type="entry name" value="gram_neg_porins"/>
    <property type="match status" value="1"/>
</dbReference>
<dbReference type="GO" id="GO:0015288">
    <property type="term" value="F:porin activity"/>
    <property type="evidence" value="ECO:0007669"/>
    <property type="project" value="UniProtKB-KW"/>
</dbReference>
<evidence type="ECO:0000256" key="11">
    <source>
        <dbReference type="SAM" id="SignalP"/>
    </source>
</evidence>
<name>B2TB92_PARPJ</name>
<accession>B2TB92</accession>
<dbReference type="Gene3D" id="2.40.160.10">
    <property type="entry name" value="Porin"/>
    <property type="match status" value="1"/>
</dbReference>
<keyword evidence="3" id="KW-0813">Transport</keyword>
<dbReference type="PROSITE" id="PS51257">
    <property type="entry name" value="PROKAR_LIPOPROTEIN"/>
    <property type="match status" value="1"/>
</dbReference>
<dbReference type="SUPFAM" id="SSF56935">
    <property type="entry name" value="Porins"/>
    <property type="match status" value="1"/>
</dbReference>
<comment type="subunit">
    <text evidence="2">Homotrimer.</text>
</comment>
<dbReference type="InterPro" id="IPR033900">
    <property type="entry name" value="Gram_neg_porin_domain"/>
</dbReference>
<keyword evidence="7" id="KW-0406">Ion transport</keyword>
<evidence type="ECO:0000313" key="13">
    <source>
        <dbReference type="EMBL" id="ACD20834.1"/>
    </source>
</evidence>
<evidence type="ECO:0000313" key="14">
    <source>
        <dbReference type="Proteomes" id="UP000001739"/>
    </source>
</evidence>
<comment type="subcellular location">
    <subcellularLocation>
        <location evidence="1">Cell outer membrane</location>
        <topology evidence="1">Multi-pass membrane protein</topology>
    </subcellularLocation>
</comment>
<evidence type="ECO:0000256" key="5">
    <source>
        <dbReference type="ARBA" id="ARBA00022692"/>
    </source>
</evidence>
<dbReference type="RefSeq" id="WP_012428338.1">
    <property type="nucleotide sequence ID" value="NC_010676.1"/>
</dbReference>
<gene>
    <name evidence="13" type="ordered locus">Bphyt_6531</name>
</gene>
<proteinExistence type="predicted"/>
<evidence type="ECO:0000256" key="7">
    <source>
        <dbReference type="ARBA" id="ARBA00023065"/>
    </source>
</evidence>
<dbReference type="Proteomes" id="UP000001739">
    <property type="component" value="Chromosome 2"/>
</dbReference>
<evidence type="ECO:0000256" key="8">
    <source>
        <dbReference type="ARBA" id="ARBA00023114"/>
    </source>
</evidence>
<evidence type="ECO:0000256" key="10">
    <source>
        <dbReference type="ARBA" id="ARBA00023237"/>
    </source>
</evidence>
<keyword evidence="5" id="KW-0812">Transmembrane</keyword>
<dbReference type="InterPro" id="IPR023614">
    <property type="entry name" value="Porin_dom_sf"/>
</dbReference>
<dbReference type="KEGG" id="bpy:Bphyt_6531"/>
<keyword evidence="9" id="KW-0472">Membrane</keyword>
<evidence type="ECO:0000256" key="2">
    <source>
        <dbReference type="ARBA" id="ARBA00011233"/>
    </source>
</evidence>
<dbReference type="OrthoDB" id="8982743at2"/>
<keyword evidence="4" id="KW-1134">Transmembrane beta strand</keyword>
<evidence type="ECO:0000256" key="1">
    <source>
        <dbReference type="ARBA" id="ARBA00004571"/>
    </source>
</evidence>
<dbReference type="PANTHER" id="PTHR34501:SF9">
    <property type="entry name" value="MAJOR OUTER MEMBRANE PROTEIN P.IA"/>
    <property type="match status" value="1"/>
</dbReference>
<organism evidence="13 14">
    <name type="scientific">Paraburkholderia phytofirmans (strain DSM 17436 / LMG 22146 / PsJN)</name>
    <name type="common">Burkholderia phytofirmans</name>
    <dbReference type="NCBI Taxonomy" id="398527"/>
    <lineage>
        <taxon>Bacteria</taxon>
        <taxon>Pseudomonadati</taxon>
        <taxon>Pseudomonadota</taxon>
        <taxon>Betaproteobacteria</taxon>
        <taxon>Burkholderiales</taxon>
        <taxon>Burkholderiaceae</taxon>
        <taxon>Paraburkholderia</taxon>
    </lineage>
</organism>
<keyword evidence="10" id="KW-0998">Cell outer membrane</keyword>
<dbReference type="PRINTS" id="PR00182">
    <property type="entry name" value="ECOLNEIPORIN"/>
</dbReference>
<reference evidence="13 14" key="1">
    <citation type="journal article" date="2011" name="J. Bacteriol.">
        <title>Complete genome sequence of the plant growth-promoting endophyte Burkholderia phytofirmans strain PsJN.</title>
        <authorList>
            <person name="Weilharter A."/>
            <person name="Mitter B."/>
            <person name="Shin M.V."/>
            <person name="Chain P.S."/>
            <person name="Nowak J."/>
            <person name="Sessitsch A."/>
        </authorList>
    </citation>
    <scope>NUCLEOTIDE SEQUENCE [LARGE SCALE GENOMIC DNA]</scope>
    <source>
        <strain evidence="14">DSM 17436 / LMG 22146 / PsJN</strain>
    </source>
</reference>
<evidence type="ECO:0000259" key="12">
    <source>
        <dbReference type="Pfam" id="PF13609"/>
    </source>
</evidence>
<evidence type="ECO:0000256" key="4">
    <source>
        <dbReference type="ARBA" id="ARBA00022452"/>
    </source>
</evidence>
<keyword evidence="8" id="KW-0626">Porin</keyword>
<evidence type="ECO:0000256" key="6">
    <source>
        <dbReference type="ARBA" id="ARBA00022729"/>
    </source>
</evidence>
<dbReference type="PANTHER" id="PTHR34501">
    <property type="entry name" value="PROTEIN YDDL-RELATED"/>
    <property type="match status" value="1"/>
</dbReference>
<dbReference type="InterPro" id="IPR002299">
    <property type="entry name" value="Porin_Neis"/>
</dbReference>
<dbReference type="GO" id="GO:0009279">
    <property type="term" value="C:cell outer membrane"/>
    <property type="evidence" value="ECO:0007669"/>
    <property type="project" value="UniProtKB-SubCell"/>
</dbReference>
<protein>
    <submittedName>
        <fullName evidence="13">Porin Gram-negative type</fullName>
    </submittedName>
</protein>
<dbReference type="HOGENOM" id="CLU_038238_0_0_4"/>
<dbReference type="GO" id="GO:0046930">
    <property type="term" value="C:pore complex"/>
    <property type="evidence" value="ECO:0007669"/>
    <property type="project" value="UniProtKB-KW"/>
</dbReference>
<dbReference type="EMBL" id="CP001053">
    <property type="protein sequence ID" value="ACD20834.1"/>
    <property type="molecule type" value="Genomic_DNA"/>
</dbReference>
<feature type="domain" description="Porin" evidence="12">
    <location>
        <begin position="14"/>
        <end position="355"/>
    </location>
</feature>
<dbReference type="Pfam" id="PF13609">
    <property type="entry name" value="Porin_4"/>
    <property type="match status" value="1"/>
</dbReference>
<dbReference type="InterPro" id="IPR001702">
    <property type="entry name" value="Porin_Gram-ve"/>
</dbReference>
<dbReference type="eggNOG" id="COG3203">
    <property type="taxonomic scope" value="Bacteria"/>
</dbReference>